<evidence type="ECO:0000313" key="2">
    <source>
        <dbReference type="Proteomes" id="UP000265703"/>
    </source>
</evidence>
<dbReference type="EMBL" id="QKYT01000225">
    <property type="protein sequence ID" value="RIA89293.1"/>
    <property type="molecule type" value="Genomic_DNA"/>
</dbReference>
<dbReference type="AlphaFoldDB" id="A0A397ST57"/>
<protein>
    <submittedName>
        <fullName evidence="1">Uncharacterized protein</fullName>
    </submittedName>
</protein>
<organism evidence="1 2">
    <name type="scientific">Glomus cerebriforme</name>
    <dbReference type="NCBI Taxonomy" id="658196"/>
    <lineage>
        <taxon>Eukaryota</taxon>
        <taxon>Fungi</taxon>
        <taxon>Fungi incertae sedis</taxon>
        <taxon>Mucoromycota</taxon>
        <taxon>Glomeromycotina</taxon>
        <taxon>Glomeromycetes</taxon>
        <taxon>Glomerales</taxon>
        <taxon>Glomeraceae</taxon>
        <taxon>Glomus</taxon>
    </lineage>
</organism>
<name>A0A397ST57_9GLOM</name>
<dbReference type="Proteomes" id="UP000265703">
    <property type="component" value="Unassembled WGS sequence"/>
</dbReference>
<sequence length="141" mass="16154">MAGIAIKYVIENGFNNKMSIKELTQHVPEFNMDKVKRDQLITNQKKSEAVSNTPDTPNVLQEVKELVEEGTKKGLLYENEDIDYSNYFALELVKERLDRYDVSKVPGLQVFADIMIILCIHSAEIKTLHIYNGDITEYANN</sequence>
<gene>
    <name evidence="1" type="ORF">C1645_825058</name>
</gene>
<evidence type="ECO:0000313" key="1">
    <source>
        <dbReference type="EMBL" id="RIA89293.1"/>
    </source>
</evidence>
<keyword evidence="2" id="KW-1185">Reference proteome</keyword>
<proteinExistence type="predicted"/>
<reference evidence="1 2" key="1">
    <citation type="submission" date="2018-06" db="EMBL/GenBank/DDBJ databases">
        <title>Comparative genomics reveals the genomic features of Rhizophagus irregularis, R. cerebriforme, R. diaphanum and Gigaspora rosea, and their symbiotic lifestyle signature.</title>
        <authorList>
            <person name="Morin E."/>
            <person name="San Clemente H."/>
            <person name="Chen E.C.H."/>
            <person name="De La Providencia I."/>
            <person name="Hainaut M."/>
            <person name="Kuo A."/>
            <person name="Kohler A."/>
            <person name="Murat C."/>
            <person name="Tang N."/>
            <person name="Roy S."/>
            <person name="Loubradou J."/>
            <person name="Henrissat B."/>
            <person name="Grigoriev I.V."/>
            <person name="Corradi N."/>
            <person name="Roux C."/>
            <person name="Martin F.M."/>
        </authorList>
    </citation>
    <scope>NUCLEOTIDE SEQUENCE [LARGE SCALE GENOMIC DNA]</scope>
    <source>
        <strain evidence="1 2">DAOM 227022</strain>
    </source>
</reference>
<comment type="caution">
    <text evidence="1">The sequence shown here is derived from an EMBL/GenBank/DDBJ whole genome shotgun (WGS) entry which is preliminary data.</text>
</comment>
<accession>A0A397ST57</accession>